<evidence type="ECO:0000259" key="6">
    <source>
        <dbReference type="PROSITE" id="PS51826"/>
    </source>
</evidence>
<keyword evidence="4" id="KW-0450">Lipoyl</keyword>
<dbReference type="EMBL" id="PJQM01004856">
    <property type="protein sequence ID" value="RCH83108.1"/>
    <property type="molecule type" value="Genomic_DNA"/>
</dbReference>
<dbReference type="Proteomes" id="UP000253551">
    <property type="component" value="Unassembled WGS sequence"/>
</dbReference>
<evidence type="ECO:0000313" key="7">
    <source>
        <dbReference type="EMBL" id="RCH83108.1"/>
    </source>
</evidence>
<dbReference type="SUPFAM" id="SSF47005">
    <property type="entry name" value="Peripheral subunit-binding domain of 2-oxo acid dehydrogenase complex"/>
    <property type="match status" value="1"/>
</dbReference>
<comment type="similarity">
    <text evidence="2">Belongs to the 2-oxoacid dehydrogenase family.</text>
</comment>
<dbReference type="STRING" id="4846.A0A367IZI4"/>
<evidence type="ECO:0000313" key="8">
    <source>
        <dbReference type="Proteomes" id="UP000253551"/>
    </source>
</evidence>
<dbReference type="InterPro" id="IPR036625">
    <property type="entry name" value="E3-bd_dom_sf"/>
</dbReference>
<dbReference type="AlphaFoldDB" id="A0A367IZI4"/>
<dbReference type="PROSITE" id="PS51826">
    <property type="entry name" value="PSBD"/>
    <property type="match status" value="1"/>
</dbReference>
<reference evidence="7 8" key="1">
    <citation type="journal article" date="2018" name="G3 (Bethesda)">
        <title>Phylogenetic and Phylogenomic Definition of Rhizopus Species.</title>
        <authorList>
            <person name="Gryganskyi A.P."/>
            <person name="Golan J."/>
            <person name="Dolatabadi S."/>
            <person name="Mondo S."/>
            <person name="Robb S."/>
            <person name="Idnurm A."/>
            <person name="Muszewska A."/>
            <person name="Steczkiewicz K."/>
            <person name="Masonjones S."/>
            <person name="Liao H.L."/>
            <person name="Gajdeczka M.T."/>
            <person name="Anike F."/>
            <person name="Vuek A."/>
            <person name="Anishchenko I.M."/>
            <person name="Voigt K."/>
            <person name="de Hoog G.S."/>
            <person name="Smith M.E."/>
            <person name="Heitman J."/>
            <person name="Vilgalys R."/>
            <person name="Stajich J.E."/>
        </authorList>
    </citation>
    <scope>NUCLEOTIDE SEQUENCE [LARGE SCALE GENOMIC DNA]</scope>
    <source>
        <strain evidence="7 8">LSU 92-RS-03</strain>
    </source>
</reference>
<dbReference type="FunFam" id="3.30.559.10:FF:000007">
    <property type="entry name" value="Dihydrolipoamide acetyltransferase component of pyruvate dehydrogenase complex"/>
    <property type="match status" value="1"/>
</dbReference>
<dbReference type="GO" id="GO:0005739">
    <property type="term" value="C:mitochondrion"/>
    <property type="evidence" value="ECO:0007669"/>
    <property type="project" value="TreeGrafter"/>
</dbReference>
<dbReference type="PANTHER" id="PTHR43178">
    <property type="entry name" value="DIHYDROLIPOAMIDE ACETYLTRANSFERASE COMPONENT OF PYRUVATE DEHYDROGENASE COMPLEX"/>
    <property type="match status" value="1"/>
</dbReference>
<sequence>MAKVGAPLLDIEVEPSAEEVDSVVPENKSLNEPLKGTLDMSFWQAPSVRRLLDQYGLSITQINGSGKSGRVLKHDVLNYIKENLLTKKAVPVVDAQEKVKPVIEEPIIDNEYRTVPLTPIQKIMFKKMTHSLSIPHLGYKDEYELNSTLEYRAALNKHIINQPDTYSFKKISYLPIFIKSLSLCLNHYPIMNAMHQDTIVQYRDYHHIGIAMDTPQGLVVPNIKHVEKKTVFEVASEIHRLTQQAKKGTLSPLDLKGGTITISNIGSIGGTYANPVIVSPEMAIVAIGAAKKLPRFDRNTHQIEPKYIMPISWSADHRIIDGATIAQFSNMWKSFIENPALLSSQLQ</sequence>
<organism evidence="7 8">
    <name type="scientific">Rhizopus stolonifer</name>
    <name type="common">Rhizopus nigricans</name>
    <dbReference type="NCBI Taxonomy" id="4846"/>
    <lineage>
        <taxon>Eukaryota</taxon>
        <taxon>Fungi</taxon>
        <taxon>Fungi incertae sedis</taxon>
        <taxon>Mucoromycota</taxon>
        <taxon>Mucoromycotina</taxon>
        <taxon>Mucoromycetes</taxon>
        <taxon>Mucorales</taxon>
        <taxon>Mucorineae</taxon>
        <taxon>Rhizopodaceae</taxon>
        <taxon>Rhizopus</taxon>
    </lineage>
</organism>
<keyword evidence="5" id="KW-0012">Acyltransferase</keyword>
<dbReference type="Pfam" id="PF00198">
    <property type="entry name" value="2-oxoacid_dh"/>
    <property type="match status" value="1"/>
</dbReference>
<evidence type="ECO:0000256" key="3">
    <source>
        <dbReference type="ARBA" id="ARBA00022679"/>
    </source>
</evidence>
<protein>
    <recommendedName>
        <fullName evidence="6">Peripheral subunit-binding (PSBD) domain-containing protein</fullName>
    </recommendedName>
</protein>
<dbReference type="GO" id="GO:0031405">
    <property type="term" value="F:lipoic acid binding"/>
    <property type="evidence" value="ECO:0007669"/>
    <property type="project" value="TreeGrafter"/>
</dbReference>
<evidence type="ECO:0000256" key="1">
    <source>
        <dbReference type="ARBA" id="ARBA00001938"/>
    </source>
</evidence>
<dbReference type="Gene3D" id="3.30.559.10">
    <property type="entry name" value="Chloramphenicol acetyltransferase-like domain"/>
    <property type="match status" value="1"/>
</dbReference>
<dbReference type="PANTHER" id="PTHR43178:SF5">
    <property type="entry name" value="LIPOAMIDE ACYLTRANSFERASE COMPONENT OF BRANCHED-CHAIN ALPHA-KETO ACID DEHYDROGENASE COMPLEX, MITOCHONDRIAL"/>
    <property type="match status" value="1"/>
</dbReference>
<keyword evidence="8" id="KW-1185">Reference proteome</keyword>
<keyword evidence="3" id="KW-0808">Transferase</keyword>
<accession>A0A367IZI4</accession>
<proteinExistence type="inferred from homology"/>
<dbReference type="InterPro" id="IPR050743">
    <property type="entry name" value="2-oxoacid_DH_E2_comp"/>
</dbReference>
<dbReference type="InterPro" id="IPR023213">
    <property type="entry name" value="CAT-like_dom_sf"/>
</dbReference>
<dbReference type="SUPFAM" id="SSF52777">
    <property type="entry name" value="CoA-dependent acyltransferases"/>
    <property type="match status" value="1"/>
</dbReference>
<comment type="caution">
    <text evidence="7">The sequence shown here is derived from an EMBL/GenBank/DDBJ whole genome shotgun (WGS) entry which is preliminary data.</text>
</comment>
<evidence type="ECO:0000256" key="4">
    <source>
        <dbReference type="ARBA" id="ARBA00022823"/>
    </source>
</evidence>
<feature type="domain" description="Peripheral subunit-binding (PSBD)" evidence="6">
    <location>
        <begin position="43"/>
        <end position="80"/>
    </location>
</feature>
<name>A0A367IZI4_RHIST</name>
<dbReference type="GO" id="GO:0016407">
    <property type="term" value="F:acetyltransferase activity"/>
    <property type="evidence" value="ECO:0007669"/>
    <property type="project" value="TreeGrafter"/>
</dbReference>
<comment type="cofactor">
    <cofactor evidence="1">
        <name>(R)-lipoate</name>
        <dbReference type="ChEBI" id="CHEBI:83088"/>
    </cofactor>
</comment>
<dbReference type="OrthoDB" id="15567at2759"/>
<evidence type="ECO:0000256" key="5">
    <source>
        <dbReference type="ARBA" id="ARBA00023315"/>
    </source>
</evidence>
<dbReference type="Gene3D" id="4.10.320.10">
    <property type="entry name" value="E3-binding domain"/>
    <property type="match status" value="1"/>
</dbReference>
<dbReference type="InterPro" id="IPR001078">
    <property type="entry name" value="2-oxoacid_DH_actylTfrase"/>
</dbReference>
<dbReference type="Pfam" id="PF02817">
    <property type="entry name" value="E3_binding"/>
    <property type="match status" value="1"/>
</dbReference>
<gene>
    <name evidence="7" type="ORF">CU098_003954</name>
</gene>
<evidence type="ECO:0000256" key="2">
    <source>
        <dbReference type="ARBA" id="ARBA00007317"/>
    </source>
</evidence>
<dbReference type="InterPro" id="IPR004167">
    <property type="entry name" value="PSBD"/>
</dbReference>